<dbReference type="InterPro" id="IPR019804">
    <property type="entry name" value="Ras_G-nucl-exch_fac_CS"/>
</dbReference>
<protein>
    <recommendedName>
        <fullName evidence="9">Ras-GEF domain-containing protein</fullName>
    </recommendedName>
</protein>
<evidence type="ECO:0000259" key="5">
    <source>
        <dbReference type="PROSITE" id="PS50212"/>
    </source>
</evidence>
<evidence type="ECO:0008006" key="9">
    <source>
        <dbReference type="Google" id="ProtNLM"/>
    </source>
</evidence>
<feature type="compositionally biased region" description="Polar residues" evidence="3">
    <location>
        <begin position="378"/>
        <end position="389"/>
    </location>
</feature>
<dbReference type="InterPro" id="IPR023578">
    <property type="entry name" value="Ras_GEF_dom_sf"/>
</dbReference>
<feature type="domain" description="RBD" evidence="6">
    <location>
        <begin position="443"/>
        <end position="524"/>
    </location>
</feature>
<dbReference type="STRING" id="109895.A0A507E5V5"/>
<feature type="domain" description="Ras-GEF" evidence="4">
    <location>
        <begin position="704"/>
        <end position="936"/>
    </location>
</feature>
<feature type="compositionally biased region" description="Basic and acidic residues" evidence="3">
    <location>
        <begin position="279"/>
        <end position="289"/>
    </location>
</feature>
<dbReference type="CDD" id="cd06224">
    <property type="entry name" value="REM"/>
    <property type="match status" value="1"/>
</dbReference>
<dbReference type="InterPro" id="IPR003116">
    <property type="entry name" value="RBD_dom"/>
</dbReference>
<dbReference type="Gene3D" id="1.10.840.10">
    <property type="entry name" value="Ras guanine-nucleotide exchange factors catalytic domain"/>
    <property type="match status" value="1"/>
</dbReference>
<feature type="domain" description="N-terminal Ras-GEF" evidence="5">
    <location>
        <begin position="541"/>
        <end position="674"/>
    </location>
</feature>
<dbReference type="PROSITE" id="PS00720">
    <property type="entry name" value="RASGEF"/>
    <property type="match status" value="1"/>
</dbReference>
<dbReference type="InterPro" id="IPR008937">
    <property type="entry name" value="Ras-like_GEF"/>
</dbReference>
<feature type="compositionally biased region" description="Low complexity" evidence="3">
    <location>
        <begin position="224"/>
        <end position="251"/>
    </location>
</feature>
<dbReference type="Gene3D" id="1.20.870.10">
    <property type="entry name" value="Son of sevenless (SoS) protein Chain: S domain 1"/>
    <property type="match status" value="1"/>
</dbReference>
<feature type="region of interest" description="Disordered" evidence="3">
    <location>
        <begin position="191"/>
        <end position="300"/>
    </location>
</feature>
<evidence type="ECO:0000259" key="6">
    <source>
        <dbReference type="PROSITE" id="PS50898"/>
    </source>
</evidence>
<dbReference type="PROSITE" id="PS50009">
    <property type="entry name" value="RASGEF_CAT"/>
    <property type="match status" value="1"/>
</dbReference>
<evidence type="ECO:0000259" key="4">
    <source>
        <dbReference type="PROSITE" id="PS50009"/>
    </source>
</evidence>
<dbReference type="PANTHER" id="PTHR23113:SF356">
    <property type="entry name" value="FI05912P-RELATED"/>
    <property type="match status" value="1"/>
</dbReference>
<reference evidence="7 8" key="1">
    <citation type="journal article" date="2019" name="Sci. Rep.">
        <title>Comparative genomics of chytrid fungi reveal insights into the obligate biotrophic and pathogenic lifestyle of Synchytrium endobioticum.</title>
        <authorList>
            <person name="van de Vossenberg B.T.L.H."/>
            <person name="Warris S."/>
            <person name="Nguyen H.D.T."/>
            <person name="van Gent-Pelzer M.P.E."/>
            <person name="Joly D.L."/>
            <person name="van de Geest H.C."/>
            <person name="Bonants P.J.M."/>
            <person name="Smith D.S."/>
            <person name="Levesque C.A."/>
            <person name="van der Lee T.A.J."/>
        </authorList>
    </citation>
    <scope>NUCLEOTIDE SEQUENCE [LARGE SCALE GENOMIC DNA]</scope>
    <source>
        <strain evidence="7 8">CBS 809.83</strain>
    </source>
</reference>
<name>A0A507E5V5_9FUNG</name>
<dbReference type="EMBL" id="QEAQ01000036">
    <property type="protein sequence ID" value="TPX58450.1"/>
    <property type="molecule type" value="Genomic_DNA"/>
</dbReference>
<comment type="caution">
    <text evidence="7">The sequence shown here is derived from an EMBL/GenBank/DDBJ whole genome shotgun (WGS) entry which is preliminary data.</text>
</comment>
<dbReference type="GO" id="GO:0005886">
    <property type="term" value="C:plasma membrane"/>
    <property type="evidence" value="ECO:0007669"/>
    <property type="project" value="TreeGrafter"/>
</dbReference>
<evidence type="ECO:0000256" key="2">
    <source>
        <dbReference type="PROSITE-ProRule" id="PRU00168"/>
    </source>
</evidence>
<dbReference type="Proteomes" id="UP000318582">
    <property type="component" value="Unassembled WGS sequence"/>
</dbReference>
<evidence type="ECO:0000313" key="7">
    <source>
        <dbReference type="EMBL" id="TPX58450.1"/>
    </source>
</evidence>
<evidence type="ECO:0000313" key="8">
    <source>
        <dbReference type="Proteomes" id="UP000318582"/>
    </source>
</evidence>
<keyword evidence="1 2" id="KW-0344">Guanine-nucleotide releasing factor</keyword>
<feature type="region of interest" description="Disordered" evidence="3">
    <location>
        <begin position="368"/>
        <end position="396"/>
    </location>
</feature>
<keyword evidence="8" id="KW-1185">Reference proteome</keyword>
<dbReference type="AlphaFoldDB" id="A0A507E5V5"/>
<feature type="region of interest" description="Disordered" evidence="3">
    <location>
        <begin position="317"/>
        <end position="345"/>
    </location>
</feature>
<dbReference type="SMART" id="SM00147">
    <property type="entry name" value="RasGEF"/>
    <property type="match status" value="1"/>
</dbReference>
<gene>
    <name evidence="7" type="ORF">PhCBS80983_g03127</name>
</gene>
<organism evidence="7 8">
    <name type="scientific">Powellomyces hirtus</name>
    <dbReference type="NCBI Taxonomy" id="109895"/>
    <lineage>
        <taxon>Eukaryota</taxon>
        <taxon>Fungi</taxon>
        <taxon>Fungi incertae sedis</taxon>
        <taxon>Chytridiomycota</taxon>
        <taxon>Chytridiomycota incertae sedis</taxon>
        <taxon>Chytridiomycetes</taxon>
        <taxon>Spizellomycetales</taxon>
        <taxon>Powellomycetaceae</taxon>
        <taxon>Powellomyces</taxon>
    </lineage>
</organism>
<dbReference type="InterPro" id="IPR036964">
    <property type="entry name" value="RASGEF_cat_dom_sf"/>
</dbReference>
<accession>A0A507E5V5</accession>
<dbReference type="GO" id="GO:0007265">
    <property type="term" value="P:Ras protein signal transduction"/>
    <property type="evidence" value="ECO:0007669"/>
    <property type="project" value="TreeGrafter"/>
</dbReference>
<evidence type="ECO:0000256" key="3">
    <source>
        <dbReference type="SAM" id="MobiDB-lite"/>
    </source>
</evidence>
<dbReference type="Pfam" id="PF00618">
    <property type="entry name" value="RasGEF_N"/>
    <property type="match status" value="1"/>
</dbReference>
<dbReference type="GO" id="GO:0005085">
    <property type="term" value="F:guanyl-nucleotide exchange factor activity"/>
    <property type="evidence" value="ECO:0007669"/>
    <property type="project" value="UniProtKB-KW"/>
</dbReference>
<dbReference type="SMART" id="SM00229">
    <property type="entry name" value="RasGEFN"/>
    <property type="match status" value="1"/>
</dbReference>
<dbReference type="InterPro" id="IPR001895">
    <property type="entry name" value="RASGEF_cat_dom"/>
</dbReference>
<dbReference type="PROSITE" id="PS50212">
    <property type="entry name" value="RASGEF_NTER"/>
    <property type="match status" value="1"/>
</dbReference>
<sequence>MATIRSVESKTSLLNDDGQNDYFLRVQLPNDMTTVIQVQSDMTMWEIMCVISSKKQLTPSQHTAKIMFNDGKSEMSDDRRVLNSYIGLERIVLQKRTDMPDSVNLARMRQNRRTSVVLNAPKPSNIRMSSQEFPRTETDEAVLAMRLATAKAEAGMIAKNKKTIKNVAMLFFNKKSSVDGSAELSSMSLQMPAEETPPATPHTAVGKSPVDSMGADSDSRGRFSISSRANDSSLASKSSSYQSLDSDLDTLYDGKGKTPKQSGVPPSVPPVPQGSSRRYSTEPSKDQTRRSLIRSATSNGIMSINDAERMAQSIHTMGEQASDNSLEKAHLSASSASVDRTGESNEVLGGASLSTLSRNGSFRVHDAQNREKIRKRTVSSPSTTGSSAYATLRRPVIRSNRQRSDIDVLSPDSDMAPISADSLADMGSPLTPMSSTPGDEKKVLLKVNLPDNQSTTILVHPEITMETLLLHICKKRMLDFEQYTLAVPKEGVTVEVDRPVGFYMQTCDITGVIVVQKEKVYSTMCVSEGGQDVMILQLINGDPQVMAATPAKLIERLSDDAEKDSKFMDTLLLTYRSFLKPLEFFDQLVARFNSELPPDPTPEDVEYFERMKLPTQRRVIVAFKWWVKHHYHDFGVDSSLKADLEDFVDQIMSYNGGEFADDASELYAIIESQAEAYMNMFNNYKAVERRGKTIEGMVMVAEISVEDLSQQLCIHNFKLFRNIHPIEYLNQIWQSSAESSPSMRYFIERFDKESYWCATEVVKEKDLKKRVVLLRKLIATGKMCQELNNFFTMYAFIAGLNIPPIQRLKKTWDALPDKSKKQWAELEKIQDPSRNMKNYRDILSVAVPPIVPFLPLYLKDLTFMNDGNASKIGDERQMINFDKLRMMGNRVKDISALASVEYNFEPLPHIQNFLSKPPVEKVMAKLKEMSIECEKS</sequence>
<dbReference type="Pfam" id="PF02196">
    <property type="entry name" value="RBD"/>
    <property type="match status" value="1"/>
</dbReference>
<proteinExistence type="predicted"/>
<dbReference type="SUPFAM" id="SSF48366">
    <property type="entry name" value="Ras GEF"/>
    <property type="match status" value="1"/>
</dbReference>
<dbReference type="Pfam" id="PF00617">
    <property type="entry name" value="RasGEF"/>
    <property type="match status" value="1"/>
</dbReference>
<dbReference type="PROSITE" id="PS50898">
    <property type="entry name" value="RBD"/>
    <property type="match status" value="1"/>
</dbReference>
<dbReference type="PANTHER" id="PTHR23113">
    <property type="entry name" value="GUANINE NUCLEOTIDE EXCHANGE FACTOR"/>
    <property type="match status" value="1"/>
</dbReference>
<dbReference type="Gene3D" id="3.10.20.90">
    <property type="entry name" value="Phosphatidylinositol 3-kinase Catalytic Subunit, Chain A, domain 1"/>
    <property type="match status" value="1"/>
</dbReference>
<evidence type="ECO:0000256" key="1">
    <source>
        <dbReference type="ARBA" id="ARBA00022658"/>
    </source>
</evidence>
<dbReference type="InterPro" id="IPR000651">
    <property type="entry name" value="Ras-like_Gua-exchang_fac_N"/>
</dbReference>
<dbReference type="CDD" id="cd00155">
    <property type="entry name" value="RasGEF"/>
    <property type="match status" value="1"/>
</dbReference>